<keyword evidence="2" id="KW-1185">Reference proteome</keyword>
<dbReference type="EMBL" id="FUZT01000007">
    <property type="protein sequence ID" value="SKC77131.1"/>
    <property type="molecule type" value="Genomic_DNA"/>
</dbReference>
<evidence type="ECO:0000313" key="2">
    <source>
        <dbReference type="Proteomes" id="UP000190285"/>
    </source>
</evidence>
<dbReference type="AlphaFoldDB" id="A0A1T5LMD7"/>
<dbReference type="Proteomes" id="UP000190285">
    <property type="component" value="Unassembled WGS sequence"/>
</dbReference>
<dbReference type="STRING" id="36842.SAMN02194393_03098"/>
<dbReference type="OrthoDB" id="5420534at2"/>
<dbReference type="Pfam" id="PF10050">
    <property type="entry name" value="DUF2284"/>
    <property type="match status" value="1"/>
</dbReference>
<dbReference type="RefSeq" id="WP_079492800.1">
    <property type="nucleotide sequence ID" value="NZ_FUZT01000007.1"/>
</dbReference>
<sequence length="189" mass="20954">MDENQEKIIEELKDLAIENEASNVALIKIDDIRFSSEFRDICETKTCGAYGTNWMCPPYIGDIHKLMLKAQSFKDGLIIQTIDHLEDSFDIQGMLNAGKTINNLARKLKNSHIIKKLGEIMVLGSGACGYCKKCSVLNNASCPFPNMAVSSIEAYGIDASSLAKAGNLNYINGQNTVTYYSLILFNQRK</sequence>
<proteinExistence type="predicted"/>
<name>A0A1T5LMD7_9FIRM</name>
<gene>
    <name evidence="1" type="ORF">SAMN02194393_03098</name>
</gene>
<reference evidence="1 2" key="1">
    <citation type="submission" date="2017-02" db="EMBL/GenBank/DDBJ databases">
        <authorList>
            <person name="Peterson S.W."/>
        </authorList>
    </citation>
    <scope>NUCLEOTIDE SEQUENCE [LARGE SCALE GENOMIC DNA]</scope>
    <source>
        <strain evidence="1 2">M1</strain>
    </source>
</reference>
<accession>A0A1T5LMD7</accession>
<organism evidence="1 2">
    <name type="scientific">Maledivibacter halophilus</name>
    <dbReference type="NCBI Taxonomy" id="36842"/>
    <lineage>
        <taxon>Bacteria</taxon>
        <taxon>Bacillati</taxon>
        <taxon>Bacillota</taxon>
        <taxon>Clostridia</taxon>
        <taxon>Peptostreptococcales</taxon>
        <taxon>Caminicellaceae</taxon>
        <taxon>Maledivibacter</taxon>
    </lineage>
</organism>
<protein>
    <submittedName>
        <fullName evidence="1">Predicted metal-binding protein</fullName>
    </submittedName>
</protein>
<evidence type="ECO:0000313" key="1">
    <source>
        <dbReference type="EMBL" id="SKC77131.1"/>
    </source>
</evidence>
<dbReference type="InterPro" id="IPR019271">
    <property type="entry name" value="DUF2284_metal-binding"/>
</dbReference>